<keyword evidence="3" id="KW-1185">Reference proteome</keyword>
<dbReference type="OrthoDB" id="5346818at2759"/>
<feature type="compositionally biased region" description="Acidic residues" evidence="1">
    <location>
        <begin position="69"/>
        <end position="80"/>
    </location>
</feature>
<accession>A0A3N4J672</accession>
<organism evidence="2 3">
    <name type="scientific">Choiromyces venosus 120613-1</name>
    <dbReference type="NCBI Taxonomy" id="1336337"/>
    <lineage>
        <taxon>Eukaryota</taxon>
        <taxon>Fungi</taxon>
        <taxon>Dikarya</taxon>
        <taxon>Ascomycota</taxon>
        <taxon>Pezizomycotina</taxon>
        <taxon>Pezizomycetes</taxon>
        <taxon>Pezizales</taxon>
        <taxon>Tuberaceae</taxon>
        <taxon>Choiromyces</taxon>
    </lineage>
</organism>
<evidence type="ECO:0000256" key="1">
    <source>
        <dbReference type="SAM" id="MobiDB-lite"/>
    </source>
</evidence>
<evidence type="ECO:0000313" key="2">
    <source>
        <dbReference type="EMBL" id="RPA93802.1"/>
    </source>
</evidence>
<reference evidence="2 3" key="1">
    <citation type="journal article" date="2018" name="Nat. Ecol. Evol.">
        <title>Pezizomycetes genomes reveal the molecular basis of ectomycorrhizal truffle lifestyle.</title>
        <authorList>
            <person name="Murat C."/>
            <person name="Payen T."/>
            <person name="Noel B."/>
            <person name="Kuo A."/>
            <person name="Morin E."/>
            <person name="Chen J."/>
            <person name="Kohler A."/>
            <person name="Krizsan K."/>
            <person name="Balestrini R."/>
            <person name="Da Silva C."/>
            <person name="Montanini B."/>
            <person name="Hainaut M."/>
            <person name="Levati E."/>
            <person name="Barry K.W."/>
            <person name="Belfiori B."/>
            <person name="Cichocki N."/>
            <person name="Clum A."/>
            <person name="Dockter R.B."/>
            <person name="Fauchery L."/>
            <person name="Guy J."/>
            <person name="Iotti M."/>
            <person name="Le Tacon F."/>
            <person name="Lindquist E.A."/>
            <person name="Lipzen A."/>
            <person name="Malagnac F."/>
            <person name="Mello A."/>
            <person name="Molinier V."/>
            <person name="Miyauchi S."/>
            <person name="Poulain J."/>
            <person name="Riccioni C."/>
            <person name="Rubini A."/>
            <person name="Sitrit Y."/>
            <person name="Splivallo R."/>
            <person name="Traeger S."/>
            <person name="Wang M."/>
            <person name="Zifcakova L."/>
            <person name="Wipf D."/>
            <person name="Zambonelli A."/>
            <person name="Paolocci F."/>
            <person name="Nowrousian M."/>
            <person name="Ottonello S."/>
            <person name="Baldrian P."/>
            <person name="Spatafora J.W."/>
            <person name="Henrissat B."/>
            <person name="Nagy L.G."/>
            <person name="Aury J.M."/>
            <person name="Wincker P."/>
            <person name="Grigoriev I.V."/>
            <person name="Bonfante P."/>
            <person name="Martin F.M."/>
        </authorList>
    </citation>
    <scope>NUCLEOTIDE SEQUENCE [LARGE SCALE GENOMIC DNA]</scope>
    <source>
        <strain evidence="2 3">120613-1</strain>
    </source>
</reference>
<sequence>MQEEGGNKYIHIRGIGGEEVVGSQSVGGAAGEVSIVGLDTESREKVSGQIKRARGGGGKRLRQDKLEMGSDEEENGEEEDLHTSKKVWREQNTTGHAIAQALDRLGTTAQTIQRSKIELTIERLQQDYSSSLTTNELVQAFLVMESEVKASIFISLQPGEARDRWLQEAICKL</sequence>
<evidence type="ECO:0000313" key="3">
    <source>
        <dbReference type="Proteomes" id="UP000276215"/>
    </source>
</evidence>
<dbReference type="EMBL" id="ML120446">
    <property type="protein sequence ID" value="RPA93802.1"/>
    <property type="molecule type" value="Genomic_DNA"/>
</dbReference>
<gene>
    <name evidence="2" type="ORF">L873DRAFT_1793392</name>
</gene>
<name>A0A3N4J672_9PEZI</name>
<feature type="compositionally biased region" description="Basic residues" evidence="1">
    <location>
        <begin position="51"/>
        <end position="60"/>
    </location>
</feature>
<dbReference type="Proteomes" id="UP000276215">
    <property type="component" value="Unassembled WGS sequence"/>
</dbReference>
<feature type="region of interest" description="Disordered" evidence="1">
    <location>
        <begin position="42"/>
        <end position="86"/>
    </location>
</feature>
<proteinExistence type="predicted"/>
<dbReference type="AlphaFoldDB" id="A0A3N4J672"/>
<protein>
    <submittedName>
        <fullName evidence="2">Uncharacterized protein</fullName>
    </submittedName>
</protein>